<evidence type="ECO:0000313" key="2">
    <source>
        <dbReference type="EMBL" id="KAK5995083.1"/>
    </source>
</evidence>
<reference evidence="2 3" key="1">
    <citation type="submission" date="2024-01" db="EMBL/GenBank/DDBJ databases">
        <title>Complete genome of Cladobotryum mycophilum ATHUM6906.</title>
        <authorList>
            <person name="Christinaki A.C."/>
            <person name="Myridakis A.I."/>
            <person name="Kouvelis V.N."/>
        </authorList>
    </citation>
    <scope>NUCLEOTIDE SEQUENCE [LARGE SCALE GENOMIC DNA]</scope>
    <source>
        <strain evidence="2 3">ATHUM6906</strain>
    </source>
</reference>
<organism evidence="2 3">
    <name type="scientific">Cladobotryum mycophilum</name>
    <dbReference type="NCBI Taxonomy" id="491253"/>
    <lineage>
        <taxon>Eukaryota</taxon>
        <taxon>Fungi</taxon>
        <taxon>Dikarya</taxon>
        <taxon>Ascomycota</taxon>
        <taxon>Pezizomycotina</taxon>
        <taxon>Sordariomycetes</taxon>
        <taxon>Hypocreomycetidae</taxon>
        <taxon>Hypocreales</taxon>
        <taxon>Hypocreaceae</taxon>
        <taxon>Cladobotryum</taxon>
    </lineage>
</organism>
<sequence>MKFTAAIVALATVAVATPTSPPLACKAGTYSCLPYGNGWQTCNTSGQWVFSGDCPPKTVCKFYNPSQSPYCVPPPTSSKKKSFFLGIFTMIDRS</sequence>
<keyword evidence="1" id="KW-0732">Signal</keyword>
<dbReference type="EMBL" id="JAVFKD010000004">
    <property type="protein sequence ID" value="KAK5995083.1"/>
    <property type="molecule type" value="Genomic_DNA"/>
</dbReference>
<feature type="signal peptide" evidence="1">
    <location>
        <begin position="1"/>
        <end position="16"/>
    </location>
</feature>
<evidence type="ECO:0000313" key="3">
    <source>
        <dbReference type="Proteomes" id="UP001338125"/>
    </source>
</evidence>
<evidence type="ECO:0000256" key="1">
    <source>
        <dbReference type="SAM" id="SignalP"/>
    </source>
</evidence>
<protein>
    <submittedName>
        <fullName evidence="2">Uncharacterized protein</fullName>
    </submittedName>
</protein>
<name>A0ABR0SSF3_9HYPO</name>
<proteinExistence type="predicted"/>
<dbReference type="Proteomes" id="UP001338125">
    <property type="component" value="Unassembled WGS sequence"/>
</dbReference>
<keyword evidence="3" id="KW-1185">Reference proteome</keyword>
<accession>A0ABR0SSF3</accession>
<gene>
    <name evidence="2" type="ORF">PT974_03476</name>
</gene>
<feature type="chain" id="PRO_5046421385" evidence="1">
    <location>
        <begin position="17"/>
        <end position="94"/>
    </location>
</feature>
<comment type="caution">
    <text evidence="2">The sequence shown here is derived from an EMBL/GenBank/DDBJ whole genome shotgun (WGS) entry which is preliminary data.</text>
</comment>